<keyword evidence="3" id="KW-0813">Transport</keyword>
<dbReference type="EMBL" id="JBBNIN010000001">
    <property type="protein sequence ID" value="MEQ2709576.1"/>
    <property type="molecule type" value="Genomic_DNA"/>
</dbReference>
<dbReference type="RefSeq" id="WP_022375365.1">
    <property type="nucleotide sequence ID" value="NZ_JBBNIN010000001.1"/>
</dbReference>
<dbReference type="PANTHER" id="PTHR34975:SF2">
    <property type="entry name" value="SPORE GERMINATION PROTEIN A2"/>
    <property type="match status" value="1"/>
</dbReference>
<feature type="transmembrane region" description="Helical" evidence="8">
    <location>
        <begin position="112"/>
        <end position="128"/>
    </location>
</feature>
<keyword evidence="10" id="KW-1185">Reference proteome</keyword>
<evidence type="ECO:0000313" key="10">
    <source>
        <dbReference type="Proteomes" id="UP001482154"/>
    </source>
</evidence>
<keyword evidence="4" id="KW-0309">Germination</keyword>
<comment type="caution">
    <text evidence="9">The sequence shown here is derived from an EMBL/GenBank/DDBJ whole genome shotgun (WGS) entry which is preliminary data.</text>
</comment>
<name>A0ABV1IQV4_9FIRM</name>
<organism evidence="9 10">
    <name type="scientific">Anaerostipes amylophilus</name>
    <dbReference type="NCBI Taxonomy" id="2981779"/>
    <lineage>
        <taxon>Bacteria</taxon>
        <taxon>Bacillati</taxon>
        <taxon>Bacillota</taxon>
        <taxon>Clostridia</taxon>
        <taxon>Lachnospirales</taxon>
        <taxon>Lachnospiraceae</taxon>
        <taxon>Anaerostipes</taxon>
    </lineage>
</organism>
<keyword evidence="6 8" id="KW-1133">Transmembrane helix</keyword>
<evidence type="ECO:0000256" key="2">
    <source>
        <dbReference type="ARBA" id="ARBA00007998"/>
    </source>
</evidence>
<gene>
    <name evidence="9" type="ORF">AAAU51_00025</name>
</gene>
<keyword evidence="5 8" id="KW-0812">Transmembrane</keyword>
<dbReference type="Pfam" id="PF03845">
    <property type="entry name" value="Spore_permease"/>
    <property type="match status" value="1"/>
</dbReference>
<reference evidence="9 10" key="1">
    <citation type="submission" date="2024-04" db="EMBL/GenBank/DDBJ databases">
        <title>Human intestinal bacterial collection.</title>
        <authorList>
            <person name="Pauvert C."/>
            <person name="Hitch T.C.A."/>
            <person name="Clavel T."/>
        </authorList>
    </citation>
    <scope>NUCLEOTIDE SEQUENCE [LARGE SCALE GENOMIC DNA]</scope>
    <source>
        <strain evidence="9 10">CLA-AA-H249</strain>
    </source>
</reference>
<feature type="transmembrane region" description="Helical" evidence="8">
    <location>
        <begin position="205"/>
        <end position="227"/>
    </location>
</feature>
<evidence type="ECO:0000256" key="8">
    <source>
        <dbReference type="SAM" id="Phobius"/>
    </source>
</evidence>
<feature type="transmembrane region" description="Helical" evidence="8">
    <location>
        <begin position="12"/>
        <end position="32"/>
    </location>
</feature>
<comment type="subcellular location">
    <subcellularLocation>
        <location evidence="1">Membrane</location>
        <topology evidence="1">Multi-pass membrane protein</topology>
    </subcellularLocation>
</comment>
<dbReference type="Proteomes" id="UP001482154">
    <property type="component" value="Unassembled WGS sequence"/>
</dbReference>
<feature type="transmembrane region" description="Helical" evidence="8">
    <location>
        <begin position="174"/>
        <end position="193"/>
    </location>
</feature>
<evidence type="ECO:0000256" key="3">
    <source>
        <dbReference type="ARBA" id="ARBA00022448"/>
    </source>
</evidence>
<evidence type="ECO:0000256" key="4">
    <source>
        <dbReference type="ARBA" id="ARBA00022544"/>
    </source>
</evidence>
<keyword evidence="7 8" id="KW-0472">Membrane</keyword>
<dbReference type="PANTHER" id="PTHR34975">
    <property type="entry name" value="SPORE GERMINATION PROTEIN A2"/>
    <property type="match status" value="1"/>
</dbReference>
<proteinExistence type="inferred from homology"/>
<protein>
    <submittedName>
        <fullName evidence="9">GerAB/ArcD/ProY family transporter</fullName>
    </submittedName>
</protein>
<feature type="transmembrane region" description="Helical" evidence="8">
    <location>
        <begin position="140"/>
        <end position="162"/>
    </location>
</feature>
<evidence type="ECO:0000256" key="5">
    <source>
        <dbReference type="ARBA" id="ARBA00022692"/>
    </source>
</evidence>
<feature type="transmembrane region" description="Helical" evidence="8">
    <location>
        <begin position="298"/>
        <end position="316"/>
    </location>
</feature>
<dbReference type="InterPro" id="IPR004761">
    <property type="entry name" value="Spore_GerAB"/>
</dbReference>
<evidence type="ECO:0000256" key="7">
    <source>
        <dbReference type="ARBA" id="ARBA00023136"/>
    </source>
</evidence>
<evidence type="ECO:0000256" key="1">
    <source>
        <dbReference type="ARBA" id="ARBA00004141"/>
    </source>
</evidence>
<comment type="similarity">
    <text evidence="2">Belongs to the amino acid-polyamine-organocation (APC) superfamily. Spore germination protein (SGP) (TC 2.A.3.9) family.</text>
</comment>
<accession>A0ABV1IQV4</accession>
<evidence type="ECO:0000256" key="6">
    <source>
        <dbReference type="ARBA" id="ARBA00022989"/>
    </source>
</evidence>
<feature type="transmembrane region" description="Helical" evidence="8">
    <location>
        <begin position="38"/>
        <end position="58"/>
    </location>
</feature>
<sequence length="351" mass="39702">MKNKAQTITARQGNRIMILEIFSAAAMFLPQIALKKSYHSGIIVVIIASVMTGIYLCITDCVAQGISIENILKKYRLAAIIYYVRFLLNGAFFYLCILYLTKKYLLPDKSSFLIGAPLILLAYLMNQGGLTKRGRVMEGIFWFVLLPMIFVLILSVTNLSWNELMVNGWKGREMFNGSILTFALMHPIELVWFYRGDMKDGAIHFRSFAGLTLLFLGVFVSTVGSLGKKLTMIDPEPVMSMAQGVAMPGGIMARLDLFLIAFWIVGVFCVFSGYLFYGNESIKHAFSKGRTAGLILSYGGIYAISPWIMTIFATWIRRYFSIFIYGNLIVGLVFPLILFMLWRKEKKDEKI</sequence>
<feature type="transmembrane region" description="Helical" evidence="8">
    <location>
        <begin position="322"/>
        <end position="342"/>
    </location>
</feature>
<evidence type="ECO:0000313" key="9">
    <source>
        <dbReference type="EMBL" id="MEQ2709576.1"/>
    </source>
</evidence>
<feature type="transmembrane region" description="Helical" evidence="8">
    <location>
        <begin position="79"/>
        <end position="100"/>
    </location>
</feature>
<feature type="transmembrane region" description="Helical" evidence="8">
    <location>
        <begin position="257"/>
        <end position="277"/>
    </location>
</feature>